<proteinExistence type="predicted"/>
<reference evidence="1 2" key="1">
    <citation type="submission" date="2017-05" db="EMBL/GenBank/DDBJ databases">
        <authorList>
            <person name="Varghese N."/>
            <person name="Submissions S."/>
        </authorList>
    </citation>
    <scope>NUCLEOTIDE SEQUENCE [LARGE SCALE GENOMIC DNA]</scope>
    <source>
        <strain evidence="1 2">DSM 27040</strain>
    </source>
</reference>
<accession>A0A521AEP8</accession>
<evidence type="ECO:0000313" key="1">
    <source>
        <dbReference type="EMBL" id="SMO33268.1"/>
    </source>
</evidence>
<gene>
    <name evidence="1" type="ORF">SAMN06265379_10189</name>
</gene>
<dbReference type="AlphaFoldDB" id="A0A521AEP8"/>
<evidence type="ECO:0000313" key="2">
    <source>
        <dbReference type="Proteomes" id="UP000319040"/>
    </source>
</evidence>
<dbReference type="Proteomes" id="UP000319040">
    <property type="component" value="Unassembled WGS sequence"/>
</dbReference>
<organism evidence="1 2">
    <name type="scientific">Saccharicrinis carchari</name>
    <dbReference type="NCBI Taxonomy" id="1168039"/>
    <lineage>
        <taxon>Bacteria</taxon>
        <taxon>Pseudomonadati</taxon>
        <taxon>Bacteroidota</taxon>
        <taxon>Bacteroidia</taxon>
        <taxon>Marinilabiliales</taxon>
        <taxon>Marinilabiliaceae</taxon>
        <taxon>Saccharicrinis</taxon>
    </lineage>
</organism>
<dbReference type="EMBL" id="FXTB01000001">
    <property type="protein sequence ID" value="SMO33268.1"/>
    <property type="molecule type" value="Genomic_DNA"/>
</dbReference>
<sequence length="43" mass="4976">MAYSQSVCAFVQNQDFTNLIDLLKGLTNLNFYLYNSLFFSTTE</sequence>
<protein>
    <submittedName>
        <fullName evidence="1">Uncharacterized protein</fullName>
    </submittedName>
</protein>
<keyword evidence="2" id="KW-1185">Reference proteome</keyword>
<name>A0A521AEP8_SACCC</name>